<dbReference type="NCBIfam" id="TIGR03843">
    <property type="entry name" value="SCO1664 family protein"/>
    <property type="match status" value="1"/>
</dbReference>
<evidence type="ECO:0000313" key="3">
    <source>
        <dbReference type="Proteomes" id="UP000638648"/>
    </source>
</evidence>
<dbReference type="Pfam" id="PF00454">
    <property type="entry name" value="PI3_PI4_kinase"/>
    <property type="match status" value="1"/>
</dbReference>
<protein>
    <submittedName>
        <fullName evidence="2">Repeat protein (TIGR03843 family)</fullName>
    </submittedName>
</protein>
<evidence type="ECO:0000313" key="2">
    <source>
        <dbReference type="EMBL" id="MBE1610623.1"/>
    </source>
</evidence>
<dbReference type="Proteomes" id="UP000638648">
    <property type="component" value="Unassembled WGS sequence"/>
</dbReference>
<gene>
    <name evidence="2" type="ORF">HEB94_007471</name>
</gene>
<name>A0A927RP11_9ACTN</name>
<sequence length="274" mass="30542">MERTRGHDVPPPEQGVETLKLLREGRLEVEGRLVQASNATFYCSVELDGVSAAGVYKPVRGERPLWDFPDGSLASREAATYLLSVATGWDLVPPTVVREGPFGEGMFQLWVDHDPDDGMIDIVPRRQVPDGWRIVLDAYDGDGDEVSLVHADDEQLRRLALFDTVVNNADRKGGHILVSTSGQVLGVDHGLCFHEDDKLRTVLWGWAGEPLPDDYLEVLERLHHDLDAEFGRALATLLSSEEIVALRIRLARLRHGRTFPEPGEGWPSVPWPVF</sequence>
<dbReference type="InterPro" id="IPR022292">
    <property type="entry name" value="CHP03843"/>
</dbReference>
<dbReference type="AlphaFoldDB" id="A0A927RP11"/>
<dbReference type="EMBL" id="JADBEM010000001">
    <property type="protein sequence ID" value="MBE1610623.1"/>
    <property type="molecule type" value="Genomic_DNA"/>
</dbReference>
<organism evidence="2 3">
    <name type="scientific">Actinopolymorpha pittospori</name>
    <dbReference type="NCBI Taxonomy" id="648752"/>
    <lineage>
        <taxon>Bacteria</taxon>
        <taxon>Bacillati</taxon>
        <taxon>Actinomycetota</taxon>
        <taxon>Actinomycetes</taxon>
        <taxon>Propionibacteriales</taxon>
        <taxon>Actinopolymorphaceae</taxon>
        <taxon>Actinopolymorpha</taxon>
    </lineage>
</organism>
<evidence type="ECO:0000259" key="1">
    <source>
        <dbReference type="Pfam" id="PF00454"/>
    </source>
</evidence>
<dbReference type="InterPro" id="IPR000403">
    <property type="entry name" value="PI3/4_kinase_cat_dom"/>
</dbReference>
<feature type="domain" description="PI3K/PI4K catalytic" evidence="1">
    <location>
        <begin position="155"/>
        <end position="198"/>
    </location>
</feature>
<dbReference type="RefSeq" id="WP_192753966.1">
    <property type="nucleotide sequence ID" value="NZ_BAABJL010000095.1"/>
</dbReference>
<comment type="caution">
    <text evidence="2">The sequence shown here is derived from an EMBL/GenBank/DDBJ whole genome shotgun (WGS) entry which is preliminary data.</text>
</comment>
<proteinExistence type="predicted"/>
<reference evidence="2" key="1">
    <citation type="submission" date="2020-10" db="EMBL/GenBank/DDBJ databases">
        <title>Sequencing the genomes of 1000 actinobacteria strains.</title>
        <authorList>
            <person name="Klenk H.-P."/>
        </authorList>
    </citation>
    <scope>NUCLEOTIDE SEQUENCE</scope>
    <source>
        <strain evidence="2">DSM 45354</strain>
    </source>
</reference>
<keyword evidence="3" id="KW-1185">Reference proteome</keyword>
<accession>A0A927RP11</accession>